<proteinExistence type="predicted"/>
<dbReference type="EMBL" id="QDKG01000009">
    <property type="protein sequence ID" value="PVH23868.1"/>
    <property type="molecule type" value="Genomic_DNA"/>
</dbReference>
<comment type="caution">
    <text evidence="1">The sequence shown here is derived from an EMBL/GenBank/DDBJ whole genome shotgun (WGS) entry which is preliminary data.</text>
</comment>
<reference evidence="1 2" key="1">
    <citation type="submission" date="2018-04" db="EMBL/GenBank/DDBJ databases">
        <title>Sphingobacterium cortibacter sp. nov.</title>
        <authorList>
            <person name="Li Y."/>
        </authorList>
    </citation>
    <scope>NUCLEOTIDE SEQUENCE [LARGE SCALE GENOMIC DNA]</scope>
    <source>
        <strain evidence="1 2">2c-3</strain>
    </source>
</reference>
<evidence type="ECO:0000313" key="1">
    <source>
        <dbReference type="EMBL" id="PVH23868.1"/>
    </source>
</evidence>
<dbReference type="RefSeq" id="WP_116777120.1">
    <property type="nucleotide sequence ID" value="NZ_QDKG01000009.1"/>
</dbReference>
<dbReference type="PROSITE" id="PS51257">
    <property type="entry name" value="PROKAR_LIPOPROTEIN"/>
    <property type="match status" value="1"/>
</dbReference>
<dbReference type="Proteomes" id="UP000245627">
    <property type="component" value="Unassembled WGS sequence"/>
</dbReference>
<organism evidence="1 2">
    <name type="scientific">Sphingobacterium corticibacter</name>
    <dbReference type="NCBI Taxonomy" id="2171749"/>
    <lineage>
        <taxon>Bacteria</taxon>
        <taxon>Pseudomonadati</taxon>
        <taxon>Bacteroidota</taxon>
        <taxon>Sphingobacteriia</taxon>
        <taxon>Sphingobacteriales</taxon>
        <taxon>Sphingobacteriaceae</taxon>
        <taxon>Sphingobacterium</taxon>
    </lineage>
</organism>
<dbReference type="AlphaFoldDB" id="A0A2T8HEK9"/>
<dbReference type="OrthoDB" id="674388at2"/>
<name>A0A2T8HEK9_9SPHI</name>
<accession>A0A2T8HEK9</accession>
<sequence length="150" mass="16434">MKNSIIIAMCLLLTSCFKDYEDKLIFKDFMVEFQDAVVVSNAVGKTYPIITVRPGEHKLQVNLLGGLSESAQTIRATVVASETTALQGQHYELSQDGQIQFPANTAISSLNYVVPSLAPQTDVVLVVELQANDQVKTSGNYKTVGIRIRN</sequence>
<keyword evidence="2" id="KW-1185">Reference proteome</keyword>
<gene>
    <name evidence="1" type="ORF">DC487_16670</name>
</gene>
<evidence type="ECO:0000313" key="2">
    <source>
        <dbReference type="Proteomes" id="UP000245627"/>
    </source>
</evidence>
<protein>
    <submittedName>
        <fullName evidence="1">DUF4843 domain-containing protein</fullName>
    </submittedName>
</protein>